<dbReference type="Pfam" id="PF00075">
    <property type="entry name" value="RNase_H"/>
    <property type="match status" value="1"/>
</dbReference>
<dbReference type="Gene3D" id="3.30.420.10">
    <property type="entry name" value="Ribonuclease H-like superfamily/Ribonuclease H"/>
    <property type="match status" value="1"/>
</dbReference>
<dbReference type="EMBL" id="AYZI01000003">
    <property type="protein sequence ID" value="KRM91746.1"/>
    <property type="molecule type" value="Genomic_DNA"/>
</dbReference>
<dbReference type="SUPFAM" id="SSF53098">
    <property type="entry name" value="Ribonuclease H-like"/>
    <property type="match status" value="1"/>
</dbReference>
<accession>A0A0R2CKW9</accession>
<dbReference type="AlphaFoldDB" id="A0A0R2CKW9"/>
<evidence type="ECO:0000313" key="2">
    <source>
        <dbReference type="EMBL" id="KRM91746.1"/>
    </source>
</evidence>
<dbReference type="Proteomes" id="UP000051586">
    <property type="component" value="Unassembled WGS sequence"/>
</dbReference>
<dbReference type="InterPro" id="IPR002156">
    <property type="entry name" value="RNaseH_domain"/>
</dbReference>
<dbReference type="PROSITE" id="PS50879">
    <property type="entry name" value="RNASE_H_1"/>
    <property type="match status" value="1"/>
</dbReference>
<evidence type="ECO:0000313" key="3">
    <source>
        <dbReference type="Proteomes" id="UP000051586"/>
    </source>
</evidence>
<dbReference type="InterPro" id="IPR036397">
    <property type="entry name" value="RNaseH_sf"/>
</dbReference>
<protein>
    <recommendedName>
        <fullName evidence="1">RNase H type-1 domain-containing protein</fullName>
    </recommendedName>
</protein>
<evidence type="ECO:0000259" key="1">
    <source>
        <dbReference type="PROSITE" id="PS50879"/>
    </source>
</evidence>
<dbReference type="GO" id="GO:0003676">
    <property type="term" value="F:nucleic acid binding"/>
    <property type="evidence" value="ECO:0007669"/>
    <property type="project" value="InterPro"/>
</dbReference>
<sequence>MIGVFNMYFKLYSDGAYQPRNQQGAGGVIIVSQHQQKQLKTSFIATSNHTAEFQACIFAFTSLKQKLTTSERSSAIVTYYTDSRLVAESITKHYAKHYQPQVDQIIALQTEFKLVFNNWLPDSHNHGAHELAQQALHQVDQR</sequence>
<dbReference type="PATRIC" id="fig|1423745.4.peg.610"/>
<proteinExistence type="predicted"/>
<feature type="domain" description="RNase H type-1" evidence="1">
    <location>
        <begin position="5"/>
        <end position="141"/>
    </location>
</feature>
<dbReference type="InterPro" id="IPR012337">
    <property type="entry name" value="RNaseH-like_sf"/>
</dbReference>
<gene>
    <name evidence="2" type="ORF">FC87_GL000570</name>
</gene>
<dbReference type="GO" id="GO:0004523">
    <property type="term" value="F:RNA-DNA hybrid ribonuclease activity"/>
    <property type="evidence" value="ECO:0007669"/>
    <property type="project" value="InterPro"/>
</dbReference>
<comment type="caution">
    <text evidence="2">The sequence shown here is derived from an EMBL/GenBank/DDBJ whole genome shotgun (WGS) entry which is preliminary data.</text>
</comment>
<dbReference type="STRING" id="1423745.GCA_001311215_00189"/>
<reference evidence="2 3" key="1">
    <citation type="journal article" date="2015" name="Genome Announc.">
        <title>Expanding the biotechnology potential of lactobacilli through comparative genomics of 213 strains and associated genera.</title>
        <authorList>
            <person name="Sun Z."/>
            <person name="Harris H.M."/>
            <person name="McCann A."/>
            <person name="Guo C."/>
            <person name="Argimon S."/>
            <person name="Zhang W."/>
            <person name="Yang X."/>
            <person name="Jeffery I.B."/>
            <person name="Cooney J.C."/>
            <person name="Kagawa T.F."/>
            <person name="Liu W."/>
            <person name="Song Y."/>
            <person name="Salvetti E."/>
            <person name="Wrobel A."/>
            <person name="Rasinkangas P."/>
            <person name="Parkhill J."/>
            <person name="Rea M.C."/>
            <person name="O'Sullivan O."/>
            <person name="Ritari J."/>
            <person name="Douillard F.P."/>
            <person name="Paul Ross R."/>
            <person name="Yang R."/>
            <person name="Briner A.E."/>
            <person name="Felis G.E."/>
            <person name="de Vos W.M."/>
            <person name="Barrangou R."/>
            <person name="Klaenhammer T.R."/>
            <person name="Caufield P.W."/>
            <person name="Cui Y."/>
            <person name="Zhang H."/>
            <person name="O'Toole P.W."/>
        </authorList>
    </citation>
    <scope>NUCLEOTIDE SEQUENCE [LARGE SCALE GENOMIC DNA]</scope>
    <source>
        <strain evidence="2 3">DSM 22689</strain>
    </source>
</reference>
<dbReference type="CDD" id="cd09279">
    <property type="entry name" value="RNase_HI_like"/>
    <property type="match status" value="1"/>
</dbReference>
<name>A0A0R2CKW9_9LACO</name>
<organism evidence="2 3">
    <name type="scientific">Fructilactobacillus florum DSM 22689 = JCM 16035</name>
    <dbReference type="NCBI Taxonomy" id="1423745"/>
    <lineage>
        <taxon>Bacteria</taxon>
        <taxon>Bacillati</taxon>
        <taxon>Bacillota</taxon>
        <taxon>Bacilli</taxon>
        <taxon>Lactobacillales</taxon>
        <taxon>Lactobacillaceae</taxon>
        <taxon>Fructilactobacillus</taxon>
    </lineage>
</organism>